<dbReference type="OrthoDB" id="72053at2759"/>
<dbReference type="GO" id="GO:0016020">
    <property type="term" value="C:membrane"/>
    <property type="evidence" value="ECO:0007669"/>
    <property type="project" value="UniProtKB-SubCell"/>
</dbReference>
<dbReference type="CDD" id="cd02961">
    <property type="entry name" value="PDI_a_family"/>
    <property type="match status" value="2"/>
</dbReference>
<keyword evidence="10" id="KW-1185">Reference proteome</keyword>
<dbReference type="RefSeq" id="XP_013261427.1">
    <property type="nucleotide sequence ID" value="XM_013405973.1"/>
</dbReference>
<gene>
    <name evidence="9" type="ORF">A1O9_03680</name>
</gene>
<proteinExistence type="predicted"/>
<evidence type="ECO:0000256" key="5">
    <source>
        <dbReference type="SAM" id="MobiDB-lite"/>
    </source>
</evidence>
<name>A0A072PGH3_9EURO</name>
<dbReference type="Pfam" id="PF00085">
    <property type="entry name" value="Thioredoxin"/>
    <property type="match status" value="3"/>
</dbReference>
<dbReference type="HOGENOM" id="CLU_021868_0_0_1"/>
<feature type="domain" description="Thioredoxin" evidence="8">
    <location>
        <begin position="244"/>
        <end position="482"/>
    </location>
</feature>
<evidence type="ECO:0000256" key="4">
    <source>
        <dbReference type="ARBA" id="ARBA00023136"/>
    </source>
</evidence>
<feature type="compositionally biased region" description="Basic and acidic residues" evidence="5">
    <location>
        <begin position="24"/>
        <end position="33"/>
    </location>
</feature>
<feature type="chain" id="PRO_5001681588" evidence="7">
    <location>
        <begin position="20"/>
        <end position="732"/>
    </location>
</feature>
<keyword evidence="7" id="KW-0732">Signal</keyword>
<evidence type="ECO:0000313" key="10">
    <source>
        <dbReference type="Proteomes" id="UP000027920"/>
    </source>
</evidence>
<keyword evidence="2 6" id="KW-0812">Transmembrane</keyword>
<comment type="caution">
    <text evidence="9">The sequence shown here is derived from an EMBL/GenBank/DDBJ whole genome shotgun (WGS) entry which is preliminary data.</text>
</comment>
<dbReference type="PANTHER" id="PTHR46426">
    <property type="entry name" value="PROTEIN DISULFIDE-ISOMERASE TMX3"/>
    <property type="match status" value="1"/>
</dbReference>
<dbReference type="InterPro" id="IPR052250">
    <property type="entry name" value="PDI_TMX3"/>
</dbReference>
<dbReference type="STRING" id="1182545.A0A072PGH3"/>
<evidence type="ECO:0000256" key="2">
    <source>
        <dbReference type="ARBA" id="ARBA00022692"/>
    </source>
</evidence>
<dbReference type="PANTHER" id="PTHR46426:SF1">
    <property type="entry name" value="PROTEIN DISULFIDE-ISOMERASE TMX3"/>
    <property type="match status" value="1"/>
</dbReference>
<organism evidence="9 10">
    <name type="scientific">Exophiala aquamarina CBS 119918</name>
    <dbReference type="NCBI Taxonomy" id="1182545"/>
    <lineage>
        <taxon>Eukaryota</taxon>
        <taxon>Fungi</taxon>
        <taxon>Dikarya</taxon>
        <taxon>Ascomycota</taxon>
        <taxon>Pezizomycotina</taxon>
        <taxon>Eurotiomycetes</taxon>
        <taxon>Chaetothyriomycetidae</taxon>
        <taxon>Chaetothyriales</taxon>
        <taxon>Herpotrichiellaceae</taxon>
        <taxon>Exophiala</taxon>
    </lineage>
</organism>
<dbReference type="PROSITE" id="PS51352">
    <property type="entry name" value="THIOREDOXIN_2"/>
    <property type="match status" value="2"/>
</dbReference>
<keyword evidence="4 6" id="KW-0472">Membrane</keyword>
<evidence type="ECO:0000256" key="1">
    <source>
        <dbReference type="ARBA" id="ARBA00004167"/>
    </source>
</evidence>
<dbReference type="EMBL" id="AMGV01000003">
    <property type="protein sequence ID" value="KEF58837.1"/>
    <property type="molecule type" value="Genomic_DNA"/>
</dbReference>
<reference evidence="9 10" key="1">
    <citation type="submission" date="2013-03" db="EMBL/GenBank/DDBJ databases">
        <title>The Genome Sequence of Exophiala aquamarina CBS 119918.</title>
        <authorList>
            <consortium name="The Broad Institute Genomics Platform"/>
            <person name="Cuomo C."/>
            <person name="de Hoog S."/>
            <person name="Gorbushina A."/>
            <person name="Walker B."/>
            <person name="Young S.K."/>
            <person name="Zeng Q."/>
            <person name="Gargeya S."/>
            <person name="Fitzgerald M."/>
            <person name="Haas B."/>
            <person name="Abouelleil A."/>
            <person name="Allen A.W."/>
            <person name="Alvarado L."/>
            <person name="Arachchi H.M."/>
            <person name="Berlin A.M."/>
            <person name="Chapman S.B."/>
            <person name="Gainer-Dewar J."/>
            <person name="Goldberg J."/>
            <person name="Griggs A."/>
            <person name="Gujja S."/>
            <person name="Hansen M."/>
            <person name="Howarth C."/>
            <person name="Imamovic A."/>
            <person name="Ireland A."/>
            <person name="Larimer J."/>
            <person name="McCowan C."/>
            <person name="Murphy C."/>
            <person name="Pearson M."/>
            <person name="Poon T.W."/>
            <person name="Priest M."/>
            <person name="Roberts A."/>
            <person name="Saif S."/>
            <person name="Shea T."/>
            <person name="Sisk P."/>
            <person name="Sykes S."/>
            <person name="Wortman J."/>
            <person name="Nusbaum C."/>
            <person name="Birren B."/>
        </authorList>
    </citation>
    <scope>NUCLEOTIDE SEQUENCE [LARGE SCALE GENOMIC DNA]</scope>
    <source>
        <strain evidence="9 10">CBS 119918</strain>
    </source>
</reference>
<dbReference type="GO" id="GO:0005783">
    <property type="term" value="C:endoplasmic reticulum"/>
    <property type="evidence" value="ECO:0007669"/>
    <property type="project" value="TreeGrafter"/>
</dbReference>
<dbReference type="Gene3D" id="3.40.30.10">
    <property type="entry name" value="Glutaredoxin"/>
    <property type="match status" value="2"/>
</dbReference>
<keyword evidence="9" id="KW-0413">Isomerase</keyword>
<feature type="compositionally biased region" description="Low complexity" evidence="5">
    <location>
        <begin position="240"/>
        <end position="267"/>
    </location>
</feature>
<dbReference type="GeneID" id="25278614"/>
<dbReference type="InterPro" id="IPR036249">
    <property type="entry name" value="Thioredoxin-like_sf"/>
</dbReference>
<protein>
    <submittedName>
        <fullName evidence="9">Protein disulfide-isomerase</fullName>
    </submittedName>
</protein>
<evidence type="ECO:0000256" key="3">
    <source>
        <dbReference type="ARBA" id="ARBA00022989"/>
    </source>
</evidence>
<feature type="domain" description="Thioredoxin" evidence="8">
    <location>
        <begin position="29"/>
        <end position="188"/>
    </location>
</feature>
<accession>A0A072PGH3</accession>
<dbReference type="Proteomes" id="UP000027920">
    <property type="component" value="Unassembled WGS sequence"/>
</dbReference>
<feature type="signal peptide" evidence="7">
    <location>
        <begin position="1"/>
        <end position="19"/>
    </location>
</feature>
<evidence type="ECO:0000256" key="6">
    <source>
        <dbReference type="SAM" id="Phobius"/>
    </source>
</evidence>
<evidence type="ECO:0000313" key="9">
    <source>
        <dbReference type="EMBL" id="KEF58837.1"/>
    </source>
</evidence>
<keyword evidence="3 6" id="KW-1133">Transmembrane helix</keyword>
<dbReference type="AlphaFoldDB" id="A0A072PGH3"/>
<evidence type="ECO:0000259" key="8">
    <source>
        <dbReference type="PROSITE" id="PS51352"/>
    </source>
</evidence>
<feature type="region of interest" description="Disordered" evidence="5">
    <location>
        <begin position="22"/>
        <end position="43"/>
    </location>
</feature>
<dbReference type="VEuPathDB" id="FungiDB:A1O9_03680"/>
<sequence>MRPVLLAWALTAALTSAFAAPPGNDRKGSDLSKDATSGGAPLDDGAGAQYTIFNDIKVPPMKEIEGSEFANTIKDGYWWVKHYSPYCGHCKAVAPYWQTLYEFYVTSDPLEGLTKGGQPDLSSPNSFHGYYNFHFASLNCIAYGDVCSNNGIQAWPSFVLYKDGQMVEKYSGARTMEAFSSYVEEKLEQIKAGSRPRGGVKVPKVGATSVDRTALPPTHLSKDKDPAAGAAAGEKHNQQAAKLSTETSTASLASETAKNGKSPNKKPGLPPNPKGISIPLTAETFQKVVTNSQDSWFIKFYVPWCSHCQHLAPTWAEMAKEMEGKLNIGEVNCEQNARLCKDAKVNAYPTIYFFRGGERVEYEGLRGLGDLLSFGQKALDSDVKYVDAATFKEMEETEEVIFVYFFDQATTSEDFAALDRLTLSLIGHAKIVKTDSKILANRFKISTWPRLLVSRDGRPTYYNALAPKDMRDFRKVLTWMQTWWLPIVPELTASNAKDIMTGRYVVLGVLSRDRPDEFLQSKRELKNAALEWMDKQTQAFQLERQEMRDSKQLRIEEAEDRNDQRALRQAKSRVISITEENFRKGVGFAWVDGVFWERWLRSTYGIDVTKGERVIINDEENRRYWDQTDSGAYIVPSRTSILETLGRIVASPPKLTPKSTIGTFENVFFQIRNFGTYHPYLSFALLIAAIITLISVLRNGTTIKRTLSRNSSGYFQLDGKEGLLGTTNGKAD</sequence>
<feature type="transmembrane region" description="Helical" evidence="6">
    <location>
        <begin position="677"/>
        <end position="697"/>
    </location>
</feature>
<dbReference type="InterPro" id="IPR013766">
    <property type="entry name" value="Thioredoxin_domain"/>
</dbReference>
<comment type="subcellular location">
    <subcellularLocation>
        <location evidence="1">Membrane</location>
        <topology evidence="1">Single-pass membrane protein</topology>
    </subcellularLocation>
</comment>
<dbReference type="GO" id="GO:0016853">
    <property type="term" value="F:isomerase activity"/>
    <property type="evidence" value="ECO:0007669"/>
    <property type="project" value="UniProtKB-KW"/>
</dbReference>
<feature type="region of interest" description="Disordered" evidence="5">
    <location>
        <begin position="192"/>
        <end position="277"/>
    </location>
</feature>
<evidence type="ECO:0000256" key="7">
    <source>
        <dbReference type="SAM" id="SignalP"/>
    </source>
</evidence>
<dbReference type="SUPFAM" id="SSF52833">
    <property type="entry name" value="Thioredoxin-like"/>
    <property type="match status" value="3"/>
</dbReference>